<dbReference type="Proteomes" id="UP001054945">
    <property type="component" value="Unassembled WGS sequence"/>
</dbReference>
<comment type="caution">
    <text evidence="1">The sequence shown here is derived from an EMBL/GenBank/DDBJ whole genome shotgun (WGS) entry which is preliminary data.</text>
</comment>
<evidence type="ECO:0000313" key="2">
    <source>
        <dbReference type="Proteomes" id="UP001054945"/>
    </source>
</evidence>
<dbReference type="EMBL" id="BPLR01003457">
    <property type="protein sequence ID" value="GIX84861.1"/>
    <property type="molecule type" value="Genomic_DNA"/>
</dbReference>
<accession>A0AAV4NLN3</accession>
<evidence type="ECO:0000313" key="1">
    <source>
        <dbReference type="EMBL" id="GIX84861.1"/>
    </source>
</evidence>
<protein>
    <submittedName>
        <fullName evidence="1">Uncharacterized protein</fullName>
    </submittedName>
</protein>
<organism evidence="1 2">
    <name type="scientific">Caerostris extrusa</name>
    <name type="common">Bark spider</name>
    <name type="synonym">Caerostris bankana</name>
    <dbReference type="NCBI Taxonomy" id="172846"/>
    <lineage>
        <taxon>Eukaryota</taxon>
        <taxon>Metazoa</taxon>
        <taxon>Ecdysozoa</taxon>
        <taxon>Arthropoda</taxon>
        <taxon>Chelicerata</taxon>
        <taxon>Arachnida</taxon>
        <taxon>Araneae</taxon>
        <taxon>Araneomorphae</taxon>
        <taxon>Entelegynae</taxon>
        <taxon>Araneoidea</taxon>
        <taxon>Araneidae</taxon>
        <taxon>Caerostris</taxon>
    </lineage>
</organism>
<gene>
    <name evidence="1" type="ORF">CEXT_702711</name>
</gene>
<proteinExistence type="predicted"/>
<keyword evidence="2" id="KW-1185">Reference proteome</keyword>
<reference evidence="1 2" key="1">
    <citation type="submission" date="2021-06" db="EMBL/GenBank/DDBJ databases">
        <title>Caerostris extrusa draft genome.</title>
        <authorList>
            <person name="Kono N."/>
            <person name="Arakawa K."/>
        </authorList>
    </citation>
    <scope>NUCLEOTIDE SEQUENCE [LARGE SCALE GENOMIC DNA]</scope>
</reference>
<sequence>MRLSRFCFITLEAGDKNTWITCYVNNVSRLYFSVKAAVVFVTRGCNVSRQRDSLVYVSSSGFEALQTGWLRKKRINCVIAPGSL</sequence>
<name>A0AAV4NLN3_CAEEX</name>
<dbReference type="AlphaFoldDB" id="A0AAV4NLN3"/>